<dbReference type="InterPro" id="IPR029063">
    <property type="entry name" value="SAM-dependent_MTases_sf"/>
</dbReference>
<dbReference type="HOGENOM" id="CLU_037990_5_0_11"/>
<dbReference type="AlphaFoldDB" id="F5XRA3"/>
<dbReference type="InterPro" id="IPR041698">
    <property type="entry name" value="Methyltransf_25"/>
</dbReference>
<dbReference type="OrthoDB" id="9795085at2"/>
<dbReference type="Gene3D" id="3.40.50.150">
    <property type="entry name" value="Vaccinia Virus protein VP39"/>
    <property type="match status" value="1"/>
</dbReference>
<dbReference type="EC" id="2.1.1.-" evidence="4"/>
<dbReference type="RefSeq" id="WP_013862476.1">
    <property type="nucleotide sequence ID" value="NC_015635.1"/>
</dbReference>
<accession>F5XRA3</accession>
<evidence type="ECO:0000259" key="3">
    <source>
        <dbReference type="Pfam" id="PF13649"/>
    </source>
</evidence>
<evidence type="ECO:0000256" key="2">
    <source>
        <dbReference type="ARBA" id="ARBA00022679"/>
    </source>
</evidence>
<evidence type="ECO:0000313" key="4">
    <source>
        <dbReference type="EMBL" id="BAK34593.1"/>
    </source>
</evidence>
<dbReference type="GO" id="GO:0008168">
    <property type="term" value="F:methyltransferase activity"/>
    <property type="evidence" value="ECO:0007669"/>
    <property type="project" value="UniProtKB-KW"/>
</dbReference>
<dbReference type="GO" id="GO:0032259">
    <property type="term" value="P:methylation"/>
    <property type="evidence" value="ECO:0007669"/>
    <property type="project" value="UniProtKB-KW"/>
</dbReference>
<dbReference type="PANTHER" id="PTHR43861:SF1">
    <property type="entry name" value="TRANS-ACONITATE 2-METHYLTRANSFERASE"/>
    <property type="match status" value="1"/>
</dbReference>
<dbReference type="KEGG" id="mph:MLP_15790"/>
<evidence type="ECO:0000313" key="5">
    <source>
        <dbReference type="Proteomes" id="UP000007947"/>
    </source>
</evidence>
<dbReference type="Proteomes" id="UP000007947">
    <property type="component" value="Chromosome"/>
</dbReference>
<keyword evidence="1 4" id="KW-0489">Methyltransferase</keyword>
<proteinExistence type="predicted"/>
<dbReference type="eggNOG" id="COG4106">
    <property type="taxonomic scope" value="Bacteria"/>
</dbReference>
<gene>
    <name evidence="4" type="ordered locus">MLP_15790</name>
</gene>
<dbReference type="CDD" id="cd02440">
    <property type="entry name" value="AdoMet_MTases"/>
    <property type="match status" value="1"/>
</dbReference>
<dbReference type="STRING" id="1032480.MLP_15790"/>
<protein>
    <submittedName>
        <fullName evidence="4">Putative methyltransferase</fullName>
        <ecNumber evidence="4">2.1.1.-</ecNumber>
    </submittedName>
</protein>
<feature type="domain" description="Methyltransferase" evidence="3">
    <location>
        <begin position="36"/>
        <end position="123"/>
    </location>
</feature>
<name>F5XRA3_MICPN</name>
<keyword evidence="2 4" id="KW-0808">Transferase</keyword>
<reference evidence="4 5" key="1">
    <citation type="submission" date="2011-05" db="EMBL/GenBank/DDBJ databases">
        <title>Whole genome sequence of Microlunatus phosphovorus NM-1.</title>
        <authorList>
            <person name="Hosoyama A."/>
            <person name="Sasaki K."/>
            <person name="Harada T."/>
            <person name="Igarashi R."/>
            <person name="Kawakoshi A."/>
            <person name="Sasagawa M."/>
            <person name="Fukada J."/>
            <person name="Nakamura S."/>
            <person name="Katano Y."/>
            <person name="Hanada S."/>
            <person name="Kamagata Y."/>
            <person name="Nakamura N."/>
            <person name="Yamazaki S."/>
            <person name="Fujita N."/>
        </authorList>
    </citation>
    <scope>NUCLEOTIDE SEQUENCE [LARGE SCALE GENOMIC DNA]</scope>
    <source>
        <strain evidence="5">ATCC 700054 / DSM 10555 / JCM 9379 / NBRC 101784 / NCIMB 13414 / VKM Ac-1990 / NM-1</strain>
    </source>
</reference>
<sequence>MSDWDGTAYRRVNSLQQWLADQVLRSLHLDGVESLLDVGCGDGRITAEIAARIPEAQVVGLDPSPRMISVAPAGGRLSFELGEVCSMRYRQRFDAVVSFNALHWVADQRRALERIVAALRPGGWAFLVFVCAGPRASIEDVAMRVAATPRWSEQFADFEPPFVHPEVAGWSSLATSCGLAIKGCVVQEVAWDFGSREAFSQWCAVGFGAWTDRLDAADAVDFVAEVVLAYEAVSEAPGLFRCQQLRAELERVPVV</sequence>
<evidence type="ECO:0000256" key="1">
    <source>
        <dbReference type="ARBA" id="ARBA00022603"/>
    </source>
</evidence>
<dbReference type="EMBL" id="AP012204">
    <property type="protein sequence ID" value="BAK34593.1"/>
    <property type="molecule type" value="Genomic_DNA"/>
</dbReference>
<organism evidence="4 5">
    <name type="scientific">Microlunatus phosphovorus (strain ATCC 700054 / DSM 10555 / JCM 9379 / NBRC 101784 / NCIMB 13414 / VKM Ac-1990 / NM-1)</name>
    <dbReference type="NCBI Taxonomy" id="1032480"/>
    <lineage>
        <taxon>Bacteria</taxon>
        <taxon>Bacillati</taxon>
        <taxon>Actinomycetota</taxon>
        <taxon>Actinomycetes</taxon>
        <taxon>Propionibacteriales</taxon>
        <taxon>Propionibacteriaceae</taxon>
        <taxon>Microlunatus</taxon>
    </lineage>
</organism>
<dbReference type="PANTHER" id="PTHR43861">
    <property type="entry name" value="TRANS-ACONITATE 2-METHYLTRANSFERASE-RELATED"/>
    <property type="match status" value="1"/>
</dbReference>
<dbReference type="Pfam" id="PF13649">
    <property type="entry name" value="Methyltransf_25"/>
    <property type="match status" value="1"/>
</dbReference>
<keyword evidence="5" id="KW-1185">Reference proteome</keyword>
<dbReference type="SUPFAM" id="SSF53335">
    <property type="entry name" value="S-adenosyl-L-methionine-dependent methyltransferases"/>
    <property type="match status" value="1"/>
</dbReference>